<evidence type="ECO:0000313" key="2">
    <source>
        <dbReference type="EMBL" id="MFC0476477.1"/>
    </source>
</evidence>
<keyword evidence="1" id="KW-1133">Transmembrane helix</keyword>
<accession>A0ABV6KTY7</accession>
<feature type="transmembrane region" description="Helical" evidence="1">
    <location>
        <begin position="6"/>
        <end position="32"/>
    </location>
</feature>
<feature type="transmembrane region" description="Helical" evidence="1">
    <location>
        <begin position="79"/>
        <end position="97"/>
    </location>
</feature>
<evidence type="ECO:0000313" key="3">
    <source>
        <dbReference type="Proteomes" id="UP001589738"/>
    </source>
</evidence>
<name>A0ABV6KTY7_9BACI</name>
<sequence length="195" mass="21396">MLYNLMLFFHIFGTLLMFMGVAIALTALLSILYAKDTQSIRTWAKVAVKSDGLIPISVIFILFPGLYLVFSTWGWGTGWIDLCLATLIAMTIMGPVINLPRLKAILEAANNETNSSPSTALLQTIHNRTLWNSFMIMTMLGFGIVFLMTMKLAMVGSLVTLLISVVLGYVLATIILGKAFNSNKINTGSNHTLTK</sequence>
<evidence type="ECO:0008006" key="4">
    <source>
        <dbReference type="Google" id="ProtNLM"/>
    </source>
</evidence>
<feature type="transmembrane region" description="Helical" evidence="1">
    <location>
        <begin position="130"/>
        <end position="148"/>
    </location>
</feature>
<organism evidence="2 3">
    <name type="scientific">Robertmurraya beringensis</name>
    <dbReference type="NCBI Taxonomy" id="641660"/>
    <lineage>
        <taxon>Bacteria</taxon>
        <taxon>Bacillati</taxon>
        <taxon>Bacillota</taxon>
        <taxon>Bacilli</taxon>
        <taxon>Bacillales</taxon>
        <taxon>Bacillaceae</taxon>
        <taxon>Robertmurraya</taxon>
    </lineage>
</organism>
<proteinExistence type="predicted"/>
<keyword evidence="1" id="KW-0812">Transmembrane</keyword>
<dbReference type="EMBL" id="JBHLUU010000105">
    <property type="protein sequence ID" value="MFC0476477.1"/>
    <property type="molecule type" value="Genomic_DNA"/>
</dbReference>
<protein>
    <recommendedName>
        <fullName evidence="4">DUF2269 family protein</fullName>
    </recommendedName>
</protein>
<dbReference type="Proteomes" id="UP001589738">
    <property type="component" value="Unassembled WGS sequence"/>
</dbReference>
<evidence type="ECO:0000256" key="1">
    <source>
        <dbReference type="SAM" id="Phobius"/>
    </source>
</evidence>
<reference evidence="2 3" key="1">
    <citation type="submission" date="2024-09" db="EMBL/GenBank/DDBJ databases">
        <authorList>
            <person name="Sun Q."/>
            <person name="Mori K."/>
        </authorList>
    </citation>
    <scope>NUCLEOTIDE SEQUENCE [LARGE SCALE GENOMIC DNA]</scope>
    <source>
        <strain evidence="2 3">CGMCC 1.9126</strain>
    </source>
</reference>
<dbReference type="RefSeq" id="WP_160549324.1">
    <property type="nucleotide sequence ID" value="NZ_JBHLUU010000105.1"/>
</dbReference>
<feature type="transmembrane region" description="Helical" evidence="1">
    <location>
        <begin position="154"/>
        <end position="176"/>
    </location>
</feature>
<keyword evidence="3" id="KW-1185">Reference proteome</keyword>
<keyword evidence="1" id="KW-0472">Membrane</keyword>
<comment type="caution">
    <text evidence="2">The sequence shown here is derived from an EMBL/GenBank/DDBJ whole genome shotgun (WGS) entry which is preliminary data.</text>
</comment>
<gene>
    <name evidence="2" type="ORF">ACFFHF_14795</name>
</gene>
<feature type="transmembrane region" description="Helical" evidence="1">
    <location>
        <begin position="53"/>
        <end position="73"/>
    </location>
</feature>